<dbReference type="SMART" id="SM00267">
    <property type="entry name" value="GGDEF"/>
    <property type="match status" value="1"/>
</dbReference>
<reference evidence="10 11" key="1">
    <citation type="submission" date="2014-06" db="EMBL/GenBank/DDBJ databases">
        <title>Draft genome sequence of Idiomarina sp. MCCC 1A10513.</title>
        <authorList>
            <person name="Du J."/>
            <person name="Lai Q."/>
            <person name="Shao Z."/>
        </authorList>
    </citation>
    <scope>NUCLEOTIDE SEQUENCE [LARGE SCALE GENOMIC DNA]</scope>
    <source>
        <strain evidence="10 11">MCCC 1A10513</strain>
    </source>
</reference>
<dbReference type="AlphaFoldDB" id="A0A094IQR3"/>
<evidence type="ECO:0000256" key="5">
    <source>
        <dbReference type="ARBA" id="ARBA00023136"/>
    </source>
</evidence>
<keyword evidence="11" id="KW-1185">Reference proteome</keyword>
<keyword evidence="4 7" id="KW-1133">Transmembrane helix</keyword>
<evidence type="ECO:0000259" key="9">
    <source>
        <dbReference type="PROSITE" id="PS50887"/>
    </source>
</evidence>
<dbReference type="SMART" id="SM01079">
    <property type="entry name" value="CHASE"/>
    <property type="match status" value="1"/>
</dbReference>
<evidence type="ECO:0000256" key="6">
    <source>
        <dbReference type="ARBA" id="ARBA00034247"/>
    </source>
</evidence>
<evidence type="ECO:0000256" key="1">
    <source>
        <dbReference type="ARBA" id="ARBA00004370"/>
    </source>
</evidence>
<dbReference type="PANTHER" id="PTHR45138">
    <property type="entry name" value="REGULATORY COMPONENTS OF SENSORY TRANSDUCTION SYSTEM"/>
    <property type="match status" value="1"/>
</dbReference>
<dbReference type="InterPro" id="IPR043128">
    <property type="entry name" value="Rev_trsase/Diguanyl_cyclase"/>
</dbReference>
<protein>
    <recommendedName>
        <fullName evidence="2">diguanylate cyclase</fullName>
        <ecNumber evidence="2">2.7.7.65</ecNumber>
    </recommendedName>
</protein>
<dbReference type="eggNOG" id="COG2199">
    <property type="taxonomic scope" value="Bacteria"/>
</dbReference>
<dbReference type="InterPro" id="IPR029787">
    <property type="entry name" value="Nucleotide_cyclase"/>
</dbReference>
<feature type="transmembrane region" description="Helical" evidence="7">
    <location>
        <begin position="263"/>
        <end position="284"/>
    </location>
</feature>
<dbReference type="NCBIfam" id="TIGR00254">
    <property type="entry name" value="GGDEF"/>
    <property type="match status" value="1"/>
</dbReference>
<evidence type="ECO:0000259" key="8">
    <source>
        <dbReference type="PROSITE" id="PS50839"/>
    </source>
</evidence>
<evidence type="ECO:0000256" key="7">
    <source>
        <dbReference type="SAM" id="Phobius"/>
    </source>
</evidence>
<feature type="domain" description="GGDEF" evidence="9">
    <location>
        <begin position="322"/>
        <end position="453"/>
    </location>
</feature>
<dbReference type="CDD" id="cd01949">
    <property type="entry name" value="GGDEF"/>
    <property type="match status" value="1"/>
</dbReference>
<dbReference type="STRING" id="1517416.IDAT_10150"/>
<dbReference type="Gene3D" id="3.30.450.350">
    <property type="entry name" value="CHASE domain"/>
    <property type="match status" value="1"/>
</dbReference>
<keyword evidence="5 7" id="KW-0472">Membrane</keyword>
<dbReference type="PROSITE" id="PS50887">
    <property type="entry name" value="GGDEF"/>
    <property type="match status" value="1"/>
</dbReference>
<name>A0A094IQR3_9GAMM</name>
<dbReference type="SUPFAM" id="SSF55073">
    <property type="entry name" value="Nucleotide cyclase"/>
    <property type="match status" value="1"/>
</dbReference>
<sequence length="453" mass="51317">MQMRLSKRWKLLILVISALYLASAYWGIEQVHRLYLQEVRSEQRDEMEGRVSLLRSNLQSLIYRETYIADSLATLVSLDPEGTLATWPAVAERLLQKSVIARNVGVAPNDIIQYVHPLAGNQASLGFDFRTSPEQYATVQQARISQDVYVTDPVDLIQGGRGIIARFPIFLDAPKNQDYWGTVSVVMDVAKIRPLLNLERLADTELALRRQLEDGTTNAVFFGDISTFAEADMILPIQIPNGTWQMAATFSNKMNTKEQVLSFGIRVVLWALIVLIYVTVAALLRASTLARKNARQDELTGLANRRALMERLNKMMTDKPRRHFSLINLDLNGFKAINDTYGHGVGDAYLSHFANLLRKNVRSTDLPVRAGGDEFLIILDRVTELEQLKKRVVALRQILEGSPFHWRDHVIPISVSIGFARFIGQSLSIEDLLREADHEMYTNKREQRAARAE</sequence>
<comment type="caution">
    <text evidence="10">The sequence shown here is derived from an EMBL/GenBank/DDBJ whole genome shotgun (WGS) entry which is preliminary data.</text>
</comment>
<dbReference type="InterPro" id="IPR006189">
    <property type="entry name" value="CHASE_dom"/>
</dbReference>
<evidence type="ECO:0000313" key="11">
    <source>
        <dbReference type="Proteomes" id="UP000053718"/>
    </source>
</evidence>
<evidence type="ECO:0000256" key="2">
    <source>
        <dbReference type="ARBA" id="ARBA00012528"/>
    </source>
</evidence>
<dbReference type="Gene3D" id="3.30.70.270">
    <property type="match status" value="1"/>
</dbReference>
<dbReference type="InterPro" id="IPR000160">
    <property type="entry name" value="GGDEF_dom"/>
</dbReference>
<accession>A0A094IQR3</accession>
<evidence type="ECO:0000256" key="3">
    <source>
        <dbReference type="ARBA" id="ARBA00022692"/>
    </source>
</evidence>
<proteinExistence type="predicted"/>
<dbReference type="Pfam" id="PF03924">
    <property type="entry name" value="CHASE"/>
    <property type="match status" value="1"/>
</dbReference>
<dbReference type="Pfam" id="PF00990">
    <property type="entry name" value="GGDEF"/>
    <property type="match status" value="1"/>
</dbReference>
<dbReference type="EMBL" id="JPIN01000011">
    <property type="protein sequence ID" value="KFZ28194.1"/>
    <property type="molecule type" value="Genomic_DNA"/>
</dbReference>
<dbReference type="Proteomes" id="UP000053718">
    <property type="component" value="Unassembled WGS sequence"/>
</dbReference>
<dbReference type="EC" id="2.7.7.65" evidence="2"/>
<keyword evidence="3 7" id="KW-0812">Transmembrane</keyword>
<dbReference type="PROSITE" id="PS50839">
    <property type="entry name" value="CHASE"/>
    <property type="match status" value="1"/>
</dbReference>
<dbReference type="GO" id="GO:0016020">
    <property type="term" value="C:membrane"/>
    <property type="evidence" value="ECO:0007669"/>
    <property type="project" value="UniProtKB-SubCell"/>
</dbReference>
<evidence type="ECO:0000313" key="10">
    <source>
        <dbReference type="EMBL" id="KFZ28194.1"/>
    </source>
</evidence>
<evidence type="ECO:0000256" key="4">
    <source>
        <dbReference type="ARBA" id="ARBA00022989"/>
    </source>
</evidence>
<dbReference type="eggNOG" id="COG3452">
    <property type="taxonomic scope" value="Bacteria"/>
</dbReference>
<dbReference type="GO" id="GO:0052621">
    <property type="term" value="F:diguanylate cyclase activity"/>
    <property type="evidence" value="ECO:0007669"/>
    <property type="project" value="UniProtKB-EC"/>
</dbReference>
<dbReference type="RefSeq" id="WP_034733328.1">
    <property type="nucleotide sequence ID" value="NZ_JPIN01000011.1"/>
</dbReference>
<dbReference type="GO" id="GO:0007165">
    <property type="term" value="P:signal transduction"/>
    <property type="evidence" value="ECO:0007669"/>
    <property type="project" value="UniProtKB-ARBA"/>
</dbReference>
<organism evidence="10 11">
    <name type="scientific">Pseudidiomarina atlantica</name>
    <dbReference type="NCBI Taxonomy" id="1517416"/>
    <lineage>
        <taxon>Bacteria</taxon>
        <taxon>Pseudomonadati</taxon>
        <taxon>Pseudomonadota</taxon>
        <taxon>Gammaproteobacteria</taxon>
        <taxon>Alteromonadales</taxon>
        <taxon>Idiomarinaceae</taxon>
        <taxon>Pseudidiomarina</taxon>
    </lineage>
</organism>
<dbReference type="InterPro" id="IPR042240">
    <property type="entry name" value="CHASE_sf"/>
</dbReference>
<comment type="catalytic activity">
    <reaction evidence="6">
        <text>2 GTP = 3',3'-c-di-GMP + 2 diphosphate</text>
        <dbReference type="Rhea" id="RHEA:24898"/>
        <dbReference type="ChEBI" id="CHEBI:33019"/>
        <dbReference type="ChEBI" id="CHEBI:37565"/>
        <dbReference type="ChEBI" id="CHEBI:58805"/>
        <dbReference type="EC" id="2.7.7.65"/>
    </reaction>
</comment>
<feature type="domain" description="CHASE" evidence="8">
    <location>
        <begin position="111"/>
        <end position="247"/>
    </location>
</feature>
<comment type="subcellular location">
    <subcellularLocation>
        <location evidence="1">Membrane</location>
    </subcellularLocation>
</comment>
<dbReference type="PANTHER" id="PTHR45138:SF9">
    <property type="entry name" value="DIGUANYLATE CYCLASE DGCM-RELATED"/>
    <property type="match status" value="1"/>
</dbReference>
<dbReference type="OrthoDB" id="9812260at2"/>
<dbReference type="InterPro" id="IPR050469">
    <property type="entry name" value="Diguanylate_Cyclase"/>
</dbReference>
<gene>
    <name evidence="10" type="ORF">IDAT_10150</name>
</gene>